<dbReference type="Gene3D" id="3.60.40.10">
    <property type="entry name" value="PPM-type phosphatase domain"/>
    <property type="match status" value="1"/>
</dbReference>
<name>A0A4Z0QIH8_9BACT</name>
<feature type="domain" description="PPM-type phosphatase" evidence="1">
    <location>
        <begin position="15"/>
        <end position="197"/>
    </location>
</feature>
<dbReference type="SUPFAM" id="SSF81606">
    <property type="entry name" value="PP2C-like"/>
    <property type="match status" value="1"/>
</dbReference>
<evidence type="ECO:0000313" key="2">
    <source>
        <dbReference type="EMBL" id="TGE28492.1"/>
    </source>
</evidence>
<dbReference type="EMBL" id="SRMB01000001">
    <property type="protein sequence ID" value="TGE28492.1"/>
    <property type="molecule type" value="Genomic_DNA"/>
</dbReference>
<dbReference type="InterPro" id="IPR036457">
    <property type="entry name" value="PPM-type-like_dom_sf"/>
</dbReference>
<dbReference type="RefSeq" id="WP_135392013.1">
    <property type="nucleotide sequence ID" value="NZ_SRMB01000001.1"/>
</dbReference>
<protein>
    <submittedName>
        <fullName evidence="2">Stage II sporulation protein E (SpoIIE)</fullName>
    </submittedName>
</protein>
<accession>A0A4Z0QIH8</accession>
<gene>
    <name evidence="2" type="ORF">E5K02_03215</name>
</gene>
<dbReference type="InterPro" id="IPR001932">
    <property type="entry name" value="PPM-type_phosphatase-like_dom"/>
</dbReference>
<dbReference type="Proteomes" id="UP000298471">
    <property type="component" value="Unassembled WGS sequence"/>
</dbReference>
<proteinExistence type="predicted"/>
<dbReference type="OrthoDB" id="654410at2"/>
<dbReference type="Pfam" id="PF13672">
    <property type="entry name" value="PP2C_2"/>
    <property type="match status" value="1"/>
</dbReference>
<evidence type="ECO:0000313" key="3">
    <source>
        <dbReference type="Proteomes" id="UP000298471"/>
    </source>
</evidence>
<sequence>MQIYSALQIGEYHTNHCEDYVFVGNIGSDKILCAVMDGCTMATDSYFVSTLVGKILRKIAKEKGYRELYKLDTKTDIDACLKSVVASLFKELNIAKEQLMLERNELLTTLIILIFDRSTEQGIVLVVGDGLVSVNGTVTEFDQDNKPDYLGFHLHENFEVWYDSQTQKIEFDTLQDVSIATDGIFMFAPVKKADALDEINPVDFLLVDKQNADSKEMLSLKLKKLEHLYGLKPTDDFAMVRLIAESK</sequence>
<organism evidence="2 3">
    <name type="scientific">Hymenobacter metallicola</name>
    <dbReference type="NCBI Taxonomy" id="2563114"/>
    <lineage>
        <taxon>Bacteria</taxon>
        <taxon>Pseudomonadati</taxon>
        <taxon>Bacteroidota</taxon>
        <taxon>Cytophagia</taxon>
        <taxon>Cytophagales</taxon>
        <taxon>Hymenobacteraceae</taxon>
        <taxon>Hymenobacter</taxon>
    </lineage>
</organism>
<keyword evidence="3" id="KW-1185">Reference proteome</keyword>
<dbReference type="AlphaFoldDB" id="A0A4Z0QIH8"/>
<evidence type="ECO:0000259" key="1">
    <source>
        <dbReference type="Pfam" id="PF13672"/>
    </source>
</evidence>
<reference evidence="2 3" key="1">
    <citation type="submission" date="2019-04" db="EMBL/GenBank/DDBJ databases">
        <authorList>
            <person name="Feng G."/>
            <person name="Zhang J."/>
            <person name="Zhu H."/>
        </authorList>
    </citation>
    <scope>NUCLEOTIDE SEQUENCE [LARGE SCALE GENOMIC DNA]</scope>
    <source>
        <strain evidence="2 3">9PBR-1</strain>
    </source>
</reference>
<comment type="caution">
    <text evidence="2">The sequence shown here is derived from an EMBL/GenBank/DDBJ whole genome shotgun (WGS) entry which is preliminary data.</text>
</comment>